<keyword evidence="3" id="KW-1185">Reference proteome</keyword>
<keyword evidence="1" id="KW-0472">Membrane</keyword>
<dbReference type="Proteomes" id="UP000307173">
    <property type="component" value="Unassembled WGS sequence"/>
</dbReference>
<dbReference type="OrthoDB" id="3980750at2759"/>
<reference evidence="2 3" key="1">
    <citation type="journal article" date="2019" name="Front. Genet.">
        <title>Whole-Genome Sequencing of the Opportunistic Yeast Pathogen Candida inconspicua Uncovers Its Hybrid Origin.</title>
        <authorList>
            <person name="Mixao V."/>
            <person name="Hansen A.P."/>
            <person name="Saus E."/>
            <person name="Boekhout T."/>
            <person name="Lass-Florl C."/>
            <person name="Gabaldon T."/>
        </authorList>
    </citation>
    <scope>NUCLEOTIDE SEQUENCE [LARGE SCALE GENOMIC DNA]</scope>
    <source>
        <strain evidence="2 3">CBS 180</strain>
    </source>
</reference>
<evidence type="ECO:0000313" key="3">
    <source>
        <dbReference type="Proteomes" id="UP000307173"/>
    </source>
</evidence>
<feature type="transmembrane region" description="Helical" evidence="1">
    <location>
        <begin position="153"/>
        <end position="173"/>
    </location>
</feature>
<protein>
    <submittedName>
        <fullName evidence="2">Uncharacterized protein</fullName>
    </submittedName>
</protein>
<sequence>MQQRELRFKCEETDSLFLDHPGASFSDIEYESSEYDSDGEVSDAVVEVERTERESSIPEFDVGELIDLTNQLVANDDLARNDSSVRHRFVQVRSVNEARDIILNHERTGSINGEDMSIDDNISNETNRVIPSTIPTDESGGIPSIRSQRQPMWLELTGLATVVIFLIAVYRLVSALVSISAFSENAINDVFEYVNYINERGYYDSTSNVSAGDSLIFKFSNIIKEEMPYLPDTIWMAVTLISFSIYTLFTSSIVFTSMMFSAMCLSVCCIVRWKHLADFVMNVFETI</sequence>
<name>A0A4T0X4K7_9ASCO</name>
<evidence type="ECO:0000313" key="2">
    <source>
        <dbReference type="EMBL" id="TID30381.1"/>
    </source>
</evidence>
<accession>A0A4T0X4K7</accession>
<keyword evidence="1" id="KW-1133">Transmembrane helix</keyword>
<dbReference type="AlphaFoldDB" id="A0A4T0X4K7"/>
<feature type="transmembrane region" description="Helical" evidence="1">
    <location>
        <begin position="234"/>
        <end position="255"/>
    </location>
</feature>
<proteinExistence type="predicted"/>
<keyword evidence="1" id="KW-0812">Transmembrane</keyword>
<gene>
    <name evidence="2" type="ORF">CANINC_001083</name>
</gene>
<evidence type="ECO:0000256" key="1">
    <source>
        <dbReference type="SAM" id="Phobius"/>
    </source>
</evidence>
<dbReference type="EMBL" id="SELW01000155">
    <property type="protein sequence ID" value="TID30381.1"/>
    <property type="molecule type" value="Genomic_DNA"/>
</dbReference>
<organism evidence="2 3">
    <name type="scientific">Pichia inconspicua</name>
    <dbReference type="NCBI Taxonomy" id="52247"/>
    <lineage>
        <taxon>Eukaryota</taxon>
        <taxon>Fungi</taxon>
        <taxon>Dikarya</taxon>
        <taxon>Ascomycota</taxon>
        <taxon>Saccharomycotina</taxon>
        <taxon>Pichiomycetes</taxon>
        <taxon>Pichiales</taxon>
        <taxon>Pichiaceae</taxon>
        <taxon>Pichia</taxon>
    </lineage>
</organism>
<comment type="caution">
    <text evidence="2">The sequence shown here is derived from an EMBL/GenBank/DDBJ whole genome shotgun (WGS) entry which is preliminary data.</text>
</comment>